<evidence type="ECO:0000313" key="8">
    <source>
        <dbReference type="Proteomes" id="UP000256343"/>
    </source>
</evidence>
<dbReference type="SUPFAM" id="SSF49329">
    <property type="entry name" value="Cu,Zn superoxide dismutase-like"/>
    <property type="match status" value="1"/>
</dbReference>
<evidence type="ECO:0000259" key="4">
    <source>
        <dbReference type="Pfam" id="PF00080"/>
    </source>
</evidence>
<reference evidence="5 8" key="2">
    <citation type="submission" date="2018-07" db="EMBL/GenBank/DDBJ databases">
        <title>Genomic Encyclopedia of Archaeal and Bacterial Type Strains, Phase II (KMG-II): from individual species to whole genera.</title>
        <authorList>
            <person name="Goeker M."/>
        </authorList>
    </citation>
    <scope>NUCLEOTIDE SEQUENCE [LARGE SCALE GENOMIC DNA]</scope>
    <source>
        <strain evidence="5 8">JA575</strain>
    </source>
</reference>
<dbReference type="GO" id="GO:0004784">
    <property type="term" value="F:superoxide dismutase activity"/>
    <property type="evidence" value="ECO:0007669"/>
    <property type="project" value="UniProtKB-EC"/>
</dbReference>
<dbReference type="Proteomes" id="UP000256343">
    <property type="component" value="Unassembled WGS sequence"/>
</dbReference>
<dbReference type="EMBL" id="QRDT01000021">
    <property type="protein sequence ID" value="RED28570.1"/>
    <property type="molecule type" value="Genomic_DNA"/>
</dbReference>
<comment type="function">
    <text evidence="2">Destroys radicals which are normally produced within the cells and which are toxic to biological systems.</text>
</comment>
<dbReference type="CDD" id="cd00305">
    <property type="entry name" value="Cu-Zn_Superoxide_Dismutase"/>
    <property type="match status" value="1"/>
</dbReference>
<dbReference type="OrthoDB" id="5431326at2"/>
<keyword evidence="2" id="KW-0862">Zinc</keyword>
<reference evidence="6 7" key="1">
    <citation type="submission" date="2017-08" db="EMBL/GenBank/DDBJ databases">
        <authorList>
            <person name="de Groot N.N."/>
        </authorList>
    </citation>
    <scope>NUCLEOTIDE SEQUENCE [LARGE SCALE GENOMIC DNA]</scope>
    <source>
        <strain evidence="6 7">JA575</strain>
    </source>
</reference>
<sequence length="172" mass="17543">MMLRALLCTAALIGVSSVAMAADMAKATLKNADGKQVGHANLTQGSSGVTISLELTGVPPGEHAFHIHETGKCEPPFTSAGGHFNPEGHKHGKMSDGGQHAGDMDNVTVPADGKLQKLVINNKVTLDKGKPNSLFKDGGTALVIHAGPDDYKSDPAGNAGGRIACGVIEPGT</sequence>
<accession>A0A336JSB8</accession>
<keyword evidence="2" id="KW-0186">Copper</keyword>
<dbReference type="PROSITE" id="PS00332">
    <property type="entry name" value="SOD_CU_ZN_2"/>
    <property type="match status" value="1"/>
</dbReference>
<dbReference type="EC" id="1.15.1.1" evidence="2"/>
<comment type="similarity">
    <text evidence="1 2">Belongs to the Cu-Zn superoxide dismutase family.</text>
</comment>
<proteinExistence type="inferred from homology"/>
<dbReference type="AlphaFoldDB" id="A0A336JSB8"/>
<name>A0A336JSB8_9BRAD</name>
<dbReference type="InterPro" id="IPR018152">
    <property type="entry name" value="SOD_Cu/Zn_BS"/>
</dbReference>
<dbReference type="Pfam" id="PF00080">
    <property type="entry name" value="Sod_Cu"/>
    <property type="match status" value="1"/>
</dbReference>
<comment type="cofactor">
    <cofactor evidence="2">
        <name>Cu cation</name>
        <dbReference type="ChEBI" id="CHEBI:23378"/>
    </cofactor>
    <text evidence="2">Binds 1 copper ion per subunit.</text>
</comment>
<evidence type="ECO:0000256" key="1">
    <source>
        <dbReference type="ARBA" id="ARBA00010457"/>
    </source>
</evidence>
<dbReference type="InterPro" id="IPR001424">
    <property type="entry name" value="SOD_Cu_Zn_dom"/>
</dbReference>
<dbReference type="RefSeq" id="WP_114359954.1">
    <property type="nucleotide sequence ID" value="NZ_QRDT01000021.1"/>
</dbReference>
<keyword evidence="3" id="KW-0732">Signal</keyword>
<comment type="cofactor">
    <cofactor evidence="2">
        <name>Zn(2+)</name>
        <dbReference type="ChEBI" id="CHEBI:29105"/>
    </cofactor>
    <text evidence="2">Binds 1 zinc ion per subunit.</text>
</comment>
<dbReference type="Gene3D" id="2.60.40.200">
    <property type="entry name" value="Superoxide dismutase, copper/zinc binding domain"/>
    <property type="match status" value="1"/>
</dbReference>
<dbReference type="PRINTS" id="PR00068">
    <property type="entry name" value="CUZNDISMTASE"/>
</dbReference>
<dbReference type="GO" id="GO:0005507">
    <property type="term" value="F:copper ion binding"/>
    <property type="evidence" value="ECO:0007669"/>
    <property type="project" value="InterPro"/>
</dbReference>
<evidence type="ECO:0000256" key="2">
    <source>
        <dbReference type="RuleBase" id="RU000393"/>
    </source>
</evidence>
<organism evidence="6 7">
    <name type="scientific">Rhodopseudomonas pentothenatexigens</name>
    <dbReference type="NCBI Taxonomy" id="999699"/>
    <lineage>
        <taxon>Bacteria</taxon>
        <taxon>Pseudomonadati</taxon>
        <taxon>Pseudomonadota</taxon>
        <taxon>Alphaproteobacteria</taxon>
        <taxon>Hyphomicrobiales</taxon>
        <taxon>Nitrobacteraceae</taxon>
        <taxon>Rhodopseudomonas</taxon>
    </lineage>
</organism>
<gene>
    <name evidence="5" type="ORF">BJ125_12121</name>
    <name evidence="6" type="ORF">SAMN05892882_12121</name>
</gene>
<keyword evidence="8" id="KW-1185">Reference proteome</keyword>
<keyword evidence="2" id="KW-0479">Metal-binding</keyword>
<feature type="signal peptide" evidence="3">
    <location>
        <begin position="1"/>
        <end position="21"/>
    </location>
</feature>
<evidence type="ECO:0000256" key="3">
    <source>
        <dbReference type="SAM" id="SignalP"/>
    </source>
</evidence>
<comment type="catalytic activity">
    <reaction evidence="2">
        <text>2 superoxide + 2 H(+) = H2O2 + O2</text>
        <dbReference type="Rhea" id="RHEA:20696"/>
        <dbReference type="ChEBI" id="CHEBI:15378"/>
        <dbReference type="ChEBI" id="CHEBI:15379"/>
        <dbReference type="ChEBI" id="CHEBI:16240"/>
        <dbReference type="ChEBI" id="CHEBI:18421"/>
        <dbReference type="EC" id="1.15.1.1"/>
    </reaction>
</comment>
<dbReference type="InterPro" id="IPR036423">
    <property type="entry name" value="SOD-like_Cu/Zn_dom_sf"/>
</dbReference>
<dbReference type="Proteomes" id="UP000252631">
    <property type="component" value="Unassembled WGS sequence"/>
</dbReference>
<keyword evidence="2" id="KW-0560">Oxidoreductase</keyword>
<evidence type="ECO:0000313" key="6">
    <source>
        <dbReference type="EMBL" id="SSW92512.1"/>
    </source>
</evidence>
<evidence type="ECO:0000313" key="5">
    <source>
        <dbReference type="EMBL" id="RED28570.1"/>
    </source>
</evidence>
<dbReference type="PANTHER" id="PTHR10003">
    <property type="entry name" value="SUPEROXIDE DISMUTASE CU-ZN -RELATED"/>
    <property type="match status" value="1"/>
</dbReference>
<protein>
    <recommendedName>
        <fullName evidence="2">Superoxide dismutase [Cu-Zn]</fullName>
        <ecNumber evidence="2">1.15.1.1</ecNumber>
    </recommendedName>
</protein>
<evidence type="ECO:0000313" key="7">
    <source>
        <dbReference type="Proteomes" id="UP000252631"/>
    </source>
</evidence>
<feature type="chain" id="PRO_5016275574" description="Superoxide dismutase [Cu-Zn]" evidence="3">
    <location>
        <begin position="22"/>
        <end position="172"/>
    </location>
</feature>
<feature type="domain" description="Superoxide dismutase copper/zinc binding" evidence="4">
    <location>
        <begin position="38"/>
        <end position="168"/>
    </location>
</feature>
<dbReference type="InterPro" id="IPR024134">
    <property type="entry name" value="SOD_Cu/Zn_/chaperone"/>
</dbReference>
<dbReference type="EMBL" id="UFQQ01000021">
    <property type="protein sequence ID" value="SSW92512.1"/>
    <property type="molecule type" value="Genomic_DNA"/>
</dbReference>